<proteinExistence type="predicted"/>
<dbReference type="Proteomes" id="UP001153636">
    <property type="component" value="Chromosome 3"/>
</dbReference>
<dbReference type="PANTHER" id="PTHR10773:SF19">
    <property type="match status" value="1"/>
</dbReference>
<dbReference type="EMBL" id="OV651815">
    <property type="protein sequence ID" value="CAH1107860.1"/>
    <property type="molecule type" value="Genomic_DNA"/>
</dbReference>
<keyword evidence="4" id="KW-1185">Reference proteome</keyword>
<evidence type="ECO:0000313" key="3">
    <source>
        <dbReference type="EMBL" id="CAH1107860.1"/>
    </source>
</evidence>
<dbReference type="InterPro" id="IPR057191">
    <property type="entry name" value="DUF7869"/>
</dbReference>
<dbReference type="PANTHER" id="PTHR10773">
    <property type="entry name" value="DNA-DIRECTED RNA POLYMERASES I, II, AND III SUBUNIT RPABC2"/>
    <property type="match status" value="1"/>
</dbReference>
<name>A0A9P0CY08_9CUCU</name>
<feature type="compositionally biased region" description="Polar residues" evidence="1">
    <location>
        <begin position="484"/>
        <end position="498"/>
    </location>
</feature>
<dbReference type="AlphaFoldDB" id="A0A9P0CY08"/>
<evidence type="ECO:0000259" key="2">
    <source>
        <dbReference type="Pfam" id="PF25273"/>
    </source>
</evidence>
<feature type="region of interest" description="Disordered" evidence="1">
    <location>
        <begin position="453"/>
        <end position="507"/>
    </location>
</feature>
<dbReference type="Pfam" id="PF25273">
    <property type="entry name" value="DUF7869"/>
    <property type="match status" value="1"/>
</dbReference>
<accession>A0A9P0CY08</accession>
<organism evidence="3 4">
    <name type="scientific">Psylliodes chrysocephalus</name>
    <dbReference type="NCBI Taxonomy" id="3402493"/>
    <lineage>
        <taxon>Eukaryota</taxon>
        <taxon>Metazoa</taxon>
        <taxon>Ecdysozoa</taxon>
        <taxon>Arthropoda</taxon>
        <taxon>Hexapoda</taxon>
        <taxon>Insecta</taxon>
        <taxon>Pterygota</taxon>
        <taxon>Neoptera</taxon>
        <taxon>Endopterygota</taxon>
        <taxon>Coleoptera</taxon>
        <taxon>Polyphaga</taxon>
        <taxon>Cucujiformia</taxon>
        <taxon>Chrysomeloidea</taxon>
        <taxon>Chrysomelidae</taxon>
        <taxon>Galerucinae</taxon>
        <taxon>Alticini</taxon>
        <taxon>Psylliodes</taxon>
    </lineage>
</organism>
<feature type="domain" description="DUF7869" evidence="2">
    <location>
        <begin position="240"/>
        <end position="367"/>
    </location>
</feature>
<evidence type="ECO:0000313" key="4">
    <source>
        <dbReference type="Proteomes" id="UP001153636"/>
    </source>
</evidence>
<gene>
    <name evidence="3" type="ORF">PSYICH_LOCUS8462</name>
</gene>
<sequence length="507" mass="59966">MQAKKARTSGKEYKTNKTKTIKKREIKFWEHNCRYDCMKISENDALGIFTKFYELQTYDLQTNYIGSCIKKFAPKRVKGGAHSHKEFVTRILLMGFRVCKTFFLKLLGITNRRFNTVCNKLSNEGFLQADQRGKHPPSNKMSKQRRDDVISHIKMFPRYKSHYSRLQNSASRYLATDLNIKKMYSLYLECCSELNKLPVKETYYRHIFCTEFNLKFHKPHSDTCDWLNNLIKNGPSIEYIKQLPPEVKHLIAYSDSCGGQNKNKNIAKLFMYLVQCTNLERIDHKFYEPGHSYMECDRAFGQIEKRKKKYPHVFIPDHWVDIIKKTSKNFTVTCMSGDDFLSFQYLHDNIKDPKKDEENKIFRWRQNVWFTYKKDDFLKFSFRISRNESWAPIYTENCSKLKKGRPTFTLENLNSKLYKNALKISYEKYENLRTLLDYIPPCHHQFYVDLPHEGKKGKKGRKTANPTEVDIPPTPEVDLDILPTQASEIESDTDNNFTDLLDSDYDD</sequence>
<evidence type="ECO:0000256" key="1">
    <source>
        <dbReference type="SAM" id="MobiDB-lite"/>
    </source>
</evidence>
<protein>
    <recommendedName>
        <fullName evidence="2">DUF7869 domain-containing protein</fullName>
    </recommendedName>
</protein>
<dbReference type="OrthoDB" id="6753578at2759"/>
<reference evidence="3" key="1">
    <citation type="submission" date="2022-01" db="EMBL/GenBank/DDBJ databases">
        <authorList>
            <person name="King R."/>
        </authorList>
    </citation>
    <scope>NUCLEOTIDE SEQUENCE</scope>
</reference>